<dbReference type="AlphaFoldDB" id="A0A423IAD7"/>
<dbReference type="Pfam" id="PF13458">
    <property type="entry name" value="Peripla_BP_6"/>
    <property type="match status" value="1"/>
</dbReference>
<protein>
    <submittedName>
        <fullName evidence="6">Amino acid ABC transporter substrate-binding protein</fullName>
    </submittedName>
</protein>
<evidence type="ECO:0000256" key="3">
    <source>
        <dbReference type="SAM" id="MobiDB-lite"/>
    </source>
</evidence>
<feature type="domain" description="Leucine-binding protein" evidence="5">
    <location>
        <begin position="42"/>
        <end position="387"/>
    </location>
</feature>
<dbReference type="Gene3D" id="3.40.50.2300">
    <property type="match status" value="2"/>
</dbReference>
<evidence type="ECO:0000313" key="6">
    <source>
        <dbReference type="EMBL" id="RON22349.1"/>
    </source>
</evidence>
<accession>A0A423IAD7</accession>
<organism evidence="6 7">
    <name type="scientific">Pseudomonas lini</name>
    <dbReference type="NCBI Taxonomy" id="163011"/>
    <lineage>
        <taxon>Bacteria</taxon>
        <taxon>Pseudomonadati</taxon>
        <taxon>Pseudomonadota</taxon>
        <taxon>Gammaproteobacteria</taxon>
        <taxon>Pseudomonadales</taxon>
        <taxon>Pseudomonadaceae</taxon>
        <taxon>Pseudomonas</taxon>
    </lineage>
</organism>
<sequence>MSLPRPWFYCSLTVCSLLLSVVASAQVGRVELGAAASQADLTMGCLYPMTERAAIYGQDSIAGIQIALGELQAQREAGQQVPRLRVIIDDDQSKASYGVGLAKNFIHQDGVQVLCGMVSSGVGLAVSQLAKREKVLMIGTDHASSRMNLENGHPYYFRVTNDTWTSMAAGARYLQALQQQTGWKRLAFIGPDYEYGHVSRDDLHEAFAQLGVQFEDVTELWPRLYEPDYSAYIAALEQAKPDIIVSALWGGDFQAFVKQAASTQLFATSRLANFDTGGNYDFLVSLGDQALPGLILSARHHNNWPDTPRNRSFVERFQAINGRYPTYAAEGAYTGVMVLAKAYEKALGSVDSQALIRALEGLEFALPEDPPGFVSRIDPLTHQIQQTQAIGTPVLNNDYPPAKVMLGNWVVYSAQELQQNSATIKRRMSAESPDSKKSRPESP</sequence>
<feature type="compositionally biased region" description="Basic and acidic residues" evidence="3">
    <location>
        <begin position="433"/>
        <end position="443"/>
    </location>
</feature>
<dbReference type="EMBL" id="MOBN01000041">
    <property type="protein sequence ID" value="RON22349.1"/>
    <property type="molecule type" value="Genomic_DNA"/>
</dbReference>
<gene>
    <name evidence="6" type="ORF">BK663_24990</name>
</gene>
<dbReference type="CDD" id="cd06330">
    <property type="entry name" value="PBP1_As_SBP-like"/>
    <property type="match status" value="1"/>
</dbReference>
<evidence type="ECO:0000313" key="7">
    <source>
        <dbReference type="Proteomes" id="UP000284168"/>
    </source>
</evidence>
<keyword evidence="2 4" id="KW-0732">Signal</keyword>
<proteinExistence type="inferred from homology"/>
<evidence type="ECO:0000256" key="4">
    <source>
        <dbReference type="SAM" id="SignalP"/>
    </source>
</evidence>
<feature type="region of interest" description="Disordered" evidence="3">
    <location>
        <begin position="422"/>
        <end position="443"/>
    </location>
</feature>
<dbReference type="RefSeq" id="WP_123722559.1">
    <property type="nucleotide sequence ID" value="NZ_MOBN01000041.1"/>
</dbReference>
<name>A0A423IAD7_9PSED</name>
<dbReference type="PANTHER" id="PTHR30483:SF37">
    <property type="entry name" value="ABC TRANSPORTER SUBSTRATE-BINDING PROTEIN"/>
    <property type="match status" value="1"/>
</dbReference>
<comment type="similarity">
    <text evidence="1">Belongs to the leucine-binding protein family.</text>
</comment>
<evidence type="ECO:0000259" key="5">
    <source>
        <dbReference type="Pfam" id="PF13458"/>
    </source>
</evidence>
<evidence type="ECO:0000256" key="2">
    <source>
        <dbReference type="ARBA" id="ARBA00022729"/>
    </source>
</evidence>
<dbReference type="InterPro" id="IPR028081">
    <property type="entry name" value="Leu-bd"/>
</dbReference>
<feature type="chain" id="PRO_5019277912" evidence="4">
    <location>
        <begin position="26"/>
        <end position="443"/>
    </location>
</feature>
<evidence type="ECO:0000256" key="1">
    <source>
        <dbReference type="ARBA" id="ARBA00010062"/>
    </source>
</evidence>
<reference evidence="6 7" key="1">
    <citation type="submission" date="2016-10" db="EMBL/GenBank/DDBJ databases">
        <title>Comparative genome analysis of multiple Pseudomonas spp. focuses on biocontrol and plant growth promoting traits.</title>
        <authorList>
            <person name="Tao X.-Y."/>
            <person name="Taylor C.G."/>
        </authorList>
    </citation>
    <scope>NUCLEOTIDE SEQUENCE [LARGE SCALE GENOMIC DNA]</scope>
    <source>
        <strain evidence="6 7">48C10</strain>
    </source>
</reference>
<dbReference type="InterPro" id="IPR051010">
    <property type="entry name" value="BCAA_transport"/>
</dbReference>
<dbReference type="SUPFAM" id="SSF53822">
    <property type="entry name" value="Periplasmic binding protein-like I"/>
    <property type="match status" value="1"/>
</dbReference>
<dbReference type="Proteomes" id="UP000284168">
    <property type="component" value="Unassembled WGS sequence"/>
</dbReference>
<feature type="signal peptide" evidence="4">
    <location>
        <begin position="1"/>
        <end position="25"/>
    </location>
</feature>
<dbReference type="InterPro" id="IPR028082">
    <property type="entry name" value="Peripla_BP_I"/>
</dbReference>
<dbReference type="PANTHER" id="PTHR30483">
    <property type="entry name" value="LEUCINE-SPECIFIC-BINDING PROTEIN"/>
    <property type="match status" value="1"/>
</dbReference>
<comment type="caution">
    <text evidence="6">The sequence shown here is derived from an EMBL/GenBank/DDBJ whole genome shotgun (WGS) entry which is preliminary data.</text>
</comment>